<name>T0KYG6_9MICR</name>
<reference evidence="14 15" key="1">
    <citation type="journal article" date="2013" name="BMC Genomics">
        <title>Genome sequencing and comparative genomics of honey bee microsporidia, Nosema apis reveal novel insights into host-parasite interactions.</title>
        <authorList>
            <person name="Chen Yp."/>
            <person name="Pettis J.S."/>
            <person name="Zhao Y."/>
            <person name="Liu X."/>
            <person name="Tallon L.J."/>
            <person name="Sadzewicz L.D."/>
            <person name="Li R."/>
            <person name="Zheng H."/>
            <person name="Huang S."/>
            <person name="Zhang X."/>
            <person name="Hamilton M.C."/>
            <person name="Pernal S.F."/>
            <person name="Melathopoulos A.P."/>
            <person name="Yan X."/>
            <person name="Evans J.D."/>
        </authorList>
    </citation>
    <scope>NUCLEOTIDE SEQUENCE [LARGE SCALE GENOMIC DNA]</scope>
    <source>
        <strain evidence="14 15">BRL 01</strain>
    </source>
</reference>
<dbReference type="AlphaFoldDB" id="T0KYG6"/>
<dbReference type="PROSITE" id="PS00518">
    <property type="entry name" value="ZF_RING_1"/>
    <property type="match status" value="1"/>
</dbReference>
<keyword evidence="12" id="KW-1133">Transmembrane helix</keyword>
<keyword evidence="6" id="KW-0479">Metal-binding</keyword>
<dbReference type="Proteomes" id="UP000053780">
    <property type="component" value="Unassembled WGS sequence"/>
</dbReference>
<accession>T0KYG6</accession>
<dbReference type="Pfam" id="PF13923">
    <property type="entry name" value="zf-C3HC4_2"/>
    <property type="match status" value="1"/>
</dbReference>
<evidence type="ECO:0000256" key="6">
    <source>
        <dbReference type="ARBA" id="ARBA00022723"/>
    </source>
</evidence>
<keyword evidence="7 11" id="KW-0863">Zinc-finger</keyword>
<dbReference type="InterPro" id="IPR013083">
    <property type="entry name" value="Znf_RING/FYVE/PHD"/>
</dbReference>
<comment type="pathway">
    <text evidence="3">Protein modification; protein ubiquitination.</text>
</comment>
<evidence type="ECO:0000256" key="11">
    <source>
        <dbReference type="PROSITE-ProRule" id="PRU00175"/>
    </source>
</evidence>
<evidence type="ECO:0000313" key="14">
    <source>
        <dbReference type="EMBL" id="EQB60392.1"/>
    </source>
</evidence>
<proteinExistence type="predicted"/>
<dbReference type="InterPro" id="IPR001841">
    <property type="entry name" value="Znf_RING"/>
</dbReference>
<comment type="catalytic activity">
    <reaction evidence="1">
        <text>S-ubiquitinyl-[E2 ubiquitin-conjugating enzyme]-L-cysteine + [acceptor protein]-L-lysine = [E2 ubiquitin-conjugating enzyme]-L-cysteine + N(6)-ubiquitinyl-[acceptor protein]-L-lysine.</text>
        <dbReference type="EC" id="2.3.2.27"/>
    </reaction>
</comment>
<keyword evidence="5" id="KW-0808">Transferase</keyword>
<dbReference type="PANTHER" id="PTHR12313">
    <property type="entry name" value="E3 UBIQUITIN-PROTEIN LIGASE RNF5-RELATED"/>
    <property type="match status" value="1"/>
</dbReference>
<dbReference type="UniPathway" id="UPA00143"/>
<dbReference type="PROSITE" id="PS50089">
    <property type="entry name" value="ZF_RING_2"/>
    <property type="match status" value="1"/>
</dbReference>
<evidence type="ECO:0000256" key="10">
    <source>
        <dbReference type="ARBA" id="ARBA00023136"/>
    </source>
</evidence>
<dbReference type="Gene3D" id="3.30.40.10">
    <property type="entry name" value="Zinc/RING finger domain, C3HC4 (zinc finger)"/>
    <property type="match status" value="1"/>
</dbReference>
<dbReference type="OrthoDB" id="6270329at2759"/>
<dbReference type="VEuPathDB" id="MicrosporidiaDB:NAPIS_ORF02034"/>
<evidence type="ECO:0000256" key="2">
    <source>
        <dbReference type="ARBA" id="ARBA00004308"/>
    </source>
</evidence>
<evidence type="ECO:0000256" key="9">
    <source>
        <dbReference type="ARBA" id="ARBA00022833"/>
    </source>
</evidence>
<evidence type="ECO:0000256" key="5">
    <source>
        <dbReference type="ARBA" id="ARBA00022679"/>
    </source>
</evidence>
<keyword evidence="12" id="KW-0812">Transmembrane</keyword>
<sequence>MNNKAISKKDIIKNKILDVLNVKPICPICLDICKNPVVASCGHIYCWSCLYEWYKESKHECPQCKLHLDLNDTSKTSDRCYSKYTKPVKLVHPGLSNNARFFGNNVLENDVSDILGLRPMLCIVFIMIICYIFSCRYLFK</sequence>
<keyword evidence="9" id="KW-0862">Zinc</keyword>
<evidence type="ECO:0000256" key="7">
    <source>
        <dbReference type="ARBA" id="ARBA00022771"/>
    </source>
</evidence>
<evidence type="ECO:0000259" key="13">
    <source>
        <dbReference type="PROSITE" id="PS50089"/>
    </source>
</evidence>
<feature type="transmembrane region" description="Helical" evidence="12">
    <location>
        <begin position="120"/>
        <end position="139"/>
    </location>
</feature>
<feature type="domain" description="RING-type" evidence="13">
    <location>
        <begin position="26"/>
        <end position="65"/>
    </location>
</feature>
<evidence type="ECO:0000256" key="8">
    <source>
        <dbReference type="ARBA" id="ARBA00022786"/>
    </source>
</evidence>
<keyword evidence="10 12" id="KW-0472">Membrane</keyword>
<dbReference type="GO" id="GO:0061630">
    <property type="term" value="F:ubiquitin protein ligase activity"/>
    <property type="evidence" value="ECO:0007669"/>
    <property type="project" value="UniProtKB-EC"/>
</dbReference>
<protein>
    <recommendedName>
        <fullName evidence="4">RING-type E3 ubiquitin transferase</fullName>
        <ecNumber evidence="4">2.3.2.27</ecNumber>
    </recommendedName>
</protein>
<dbReference type="GO" id="GO:0016567">
    <property type="term" value="P:protein ubiquitination"/>
    <property type="evidence" value="ECO:0007669"/>
    <property type="project" value="UniProtKB-UniPathway"/>
</dbReference>
<dbReference type="SUPFAM" id="SSF57850">
    <property type="entry name" value="RING/U-box"/>
    <property type="match status" value="1"/>
</dbReference>
<keyword evidence="15" id="KW-1185">Reference proteome</keyword>
<dbReference type="InterPro" id="IPR017907">
    <property type="entry name" value="Znf_RING_CS"/>
</dbReference>
<evidence type="ECO:0000256" key="4">
    <source>
        <dbReference type="ARBA" id="ARBA00012483"/>
    </source>
</evidence>
<gene>
    <name evidence="14" type="ORF">NAPIS_ORF02034</name>
</gene>
<dbReference type="HOGENOM" id="CLU_1835706_0_0_1"/>
<dbReference type="InterPro" id="IPR045103">
    <property type="entry name" value="RNF5/RNF185-like"/>
</dbReference>
<evidence type="ECO:0000256" key="3">
    <source>
        <dbReference type="ARBA" id="ARBA00004906"/>
    </source>
</evidence>
<dbReference type="GO" id="GO:0008270">
    <property type="term" value="F:zinc ion binding"/>
    <property type="evidence" value="ECO:0007669"/>
    <property type="project" value="UniProtKB-KW"/>
</dbReference>
<evidence type="ECO:0000256" key="1">
    <source>
        <dbReference type="ARBA" id="ARBA00000900"/>
    </source>
</evidence>
<keyword evidence="8" id="KW-0833">Ubl conjugation pathway</keyword>
<dbReference type="EC" id="2.3.2.27" evidence="4"/>
<dbReference type="GO" id="GO:0006511">
    <property type="term" value="P:ubiquitin-dependent protein catabolic process"/>
    <property type="evidence" value="ECO:0007669"/>
    <property type="project" value="InterPro"/>
</dbReference>
<comment type="subcellular location">
    <subcellularLocation>
        <location evidence="2">Endomembrane system</location>
    </subcellularLocation>
</comment>
<evidence type="ECO:0000313" key="15">
    <source>
        <dbReference type="Proteomes" id="UP000053780"/>
    </source>
</evidence>
<organism evidence="14 15">
    <name type="scientific">Vairimorpha apis BRL 01</name>
    <dbReference type="NCBI Taxonomy" id="1037528"/>
    <lineage>
        <taxon>Eukaryota</taxon>
        <taxon>Fungi</taxon>
        <taxon>Fungi incertae sedis</taxon>
        <taxon>Microsporidia</taxon>
        <taxon>Nosematidae</taxon>
        <taxon>Vairimorpha</taxon>
    </lineage>
</organism>
<evidence type="ECO:0000256" key="12">
    <source>
        <dbReference type="SAM" id="Phobius"/>
    </source>
</evidence>
<dbReference type="GO" id="GO:0005783">
    <property type="term" value="C:endoplasmic reticulum"/>
    <property type="evidence" value="ECO:0007669"/>
    <property type="project" value="InterPro"/>
</dbReference>
<dbReference type="EMBL" id="KE647291">
    <property type="protein sequence ID" value="EQB60392.1"/>
    <property type="molecule type" value="Genomic_DNA"/>
</dbReference>
<dbReference type="SMART" id="SM00184">
    <property type="entry name" value="RING"/>
    <property type="match status" value="1"/>
</dbReference>